<keyword evidence="6 10" id="KW-0560">Oxidoreductase</keyword>
<reference evidence="10 11" key="1">
    <citation type="submission" date="2024-03" db="EMBL/GenBank/DDBJ databases">
        <title>Actinomycetospora sp. OC33-EN06, a novel actinomycete isolated from wild orchid (Aerides multiflora).</title>
        <authorList>
            <person name="Suriyachadkun C."/>
        </authorList>
    </citation>
    <scope>NUCLEOTIDE SEQUENCE [LARGE SCALE GENOMIC DNA]</scope>
    <source>
        <strain evidence="10 11">OC33-EN06</strain>
    </source>
</reference>
<protein>
    <recommendedName>
        <fullName evidence="8">Propionate 3-nitronate monooxygenase</fullName>
    </recommendedName>
</protein>
<sequence length="354" mass="35980">MTTVSAVSQRVTAFCERYGLDVPILQAPMAGACPPALAVAVTEAGGMGASGAVLDDTAKIEDWVRRFREGSSGPFQMNLWIPDAPPAGDGGEGAARGFLERFGAPGEAGGPSPVFAEQVDALIAARPTVMSSIMGVFDPPTVERIHAAGISWFACATTLAEALDAQEAGADVVVAQGVEAGGHRGTFDPVAAESTGVGLLALVPQLADTLAVPVVATGGITDGRGVAAALVLGASAVQVGTAFLRSPEVGISAVWSEGLDAAAPETSVLTRAYSGRPGRALPTSFVRAWSGDDAPPPARYPIQRALVGQWRRGGAAGVDPGNQWAGQAARLARPEPAGVITGELWRSARDLLGL</sequence>
<dbReference type="RefSeq" id="WP_337712846.1">
    <property type="nucleotide sequence ID" value="NZ_JBBEGL010000002.1"/>
</dbReference>
<evidence type="ECO:0000256" key="5">
    <source>
        <dbReference type="ARBA" id="ARBA00022643"/>
    </source>
</evidence>
<dbReference type="Gene3D" id="3.20.20.70">
    <property type="entry name" value="Aldolase class I"/>
    <property type="match status" value="1"/>
</dbReference>
<keyword evidence="7 10" id="KW-0503">Monooxygenase</keyword>
<organism evidence="10 11">
    <name type="scientific">Actinomycetospora aeridis</name>
    <dbReference type="NCBI Taxonomy" id="3129231"/>
    <lineage>
        <taxon>Bacteria</taxon>
        <taxon>Bacillati</taxon>
        <taxon>Actinomycetota</taxon>
        <taxon>Actinomycetes</taxon>
        <taxon>Pseudonocardiales</taxon>
        <taxon>Pseudonocardiaceae</taxon>
        <taxon>Actinomycetospora</taxon>
    </lineage>
</organism>
<evidence type="ECO:0000256" key="8">
    <source>
        <dbReference type="ARBA" id="ARBA00031155"/>
    </source>
</evidence>
<evidence type="ECO:0000256" key="3">
    <source>
        <dbReference type="ARBA" id="ARBA00022575"/>
    </source>
</evidence>
<keyword evidence="4" id="KW-0285">Flavoprotein</keyword>
<comment type="cofactor">
    <cofactor evidence="1">
        <name>FMN</name>
        <dbReference type="ChEBI" id="CHEBI:58210"/>
    </cofactor>
</comment>
<evidence type="ECO:0000256" key="7">
    <source>
        <dbReference type="ARBA" id="ARBA00023033"/>
    </source>
</evidence>
<dbReference type="SUPFAM" id="SSF51412">
    <property type="entry name" value="Inosine monophosphate dehydrogenase (IMPDH)"/>
    <property type="match status" value="1"/>
</dbReference>
<evidence type="ECO:0000256" key="4">
    <source>
        <dbReference type="ARBA" id="ARBA00022630"/>
    </source>
</evidence>
<evidence type="ECO:0000313" key="11">
    <source>
        <dbReference type="Proteomes" id="UP001370100"/>
    </source>
</evidence>
<dbReference type="Proteomes" id="UP001370100">
    <property type="component" value="Unassembled WGS sequence"/>
</dbReference>
<comment type="catalytic activity">
    <reaction evidence="9">
        <text>3 propionate 3-nitronate + 3 O2 + H2O = 3 3-oxopropanoate + 2 nitrate + nitrite + H2O2 + 3 H(+)</text>
        <dbReference type="Rhea" id="RHEA:57332"/>
        <dbReference type="ChEBI" id="CHEBI:15377"/>
        <dbReference type="ChEBI" id="CHEBI:15378"/>
        <dbReference type="ChEBI" id="CHEBI:15379"/>
        <dbReference type="ChEBI" id="CHEBI:16240"/>
        <dbReference type="ChEBI" id="CHEBI:16301"/>
        <dbReference type="ChEBI" id="CHEBI:17632"/>
        <dbReference type="ChEBI" id="CHEBI:33190"/>
        <dbReference type="ChEBI" id="CHEBI:136067"/>
    </reaction>
</comment>
<evidence type="ECO:0000313" key="10">
    <source>
        <dbReference type="EMBL" id="MEJ2886360.1"/>
    </source>
</evidence>
<name>A0ABU8N1V6_9PSEU</name>
<dbReference type="PANTHER" id="PTHR42747">
    <property type="entry name" value="NITRONATE MONOOXYGENASE-RELATED"/>
    <property type="match status" value="1"/>
</dbReference>
<keyword evidence="5" id="KW-0288">FMN</keyword>
<accession>A0ABU8N1V6</accession>
<dbReference type="EMBL" id="JBBEGL010000002">
    <property type="protein sequence ID" value="MEJ2886360.1"/>
    <property type="molecule type" value="Genomic_DNA"/>
</dbReference>
<dbReference type="PANTHER" id="PTHR42747:SF3">
    <property type="entry name" value="NITRONATE MONOOXYGENASE-RELATED"/>
    <property type="match status" value="1"/>
</dbReference>
<dbReference type="Pfam" id="PF03060">
    <property type="entry name" value="NMO"/>
    <property type="match status" value="1"/>
</dbReference>
<evidence type="ECO:0000256" key="9">
    <source>
        <dbReference type="ARBA" id="ARBA00049401"/>
    </source>
</evidence>
<evidence type="ECO:0000256" key="6">
    <source>
        <dbReference type="ARBA" id="ARBA00023002"/>
    </source>
</evidence>
<comment type="caution">
    <text evidence="10">The sequence shown here is derived from an EMBL/GenBank/DDBJ whole genome shotgun (WGS) entry which is preliminary data.</text>
</comment>
<gene>
    <name evidence="10" type="ORF">WCD41_07830</name>
</gene>
<dbReference type="GO" id="GO:0004497">
    <property type="term" value="F:monooxygenase activity"/>
    <property type="evidence" value="ECO:0007669"/>
    <property type="project" value="UniProtKB-KW"/>
</dbReference>
<keyword evidence="11" id="KW-1185">Reference proteome</keyword>
<proteinExistence type="inferred from homology"/>
<evidence type="ECO:0000256" key="1">
    <source>
        <dbReference type="ARBA" id="ARBA00001917"/>
    </source>
</evidence>
<comment type="similarity">
    <text evidence="2">Belongs to the nitronate monooxygenase family. NMO class I subfamily.</text>
</comment>
<evidence type="ECO:0000256" key="2">
    <source>
        <dbReference type="ARBA" id="ARBA00009881"/>
    </source>
</evidence>
<dbReference type="InterPro" id="IPR013785">
    <property type="entry name" value="Aldolase_TIM"/>
</dbReference>
<dbReference type="InterPro" id="IPR004136">
    <property type="entry name" value="NMO"/>
</dbReference>
<dbReference type="CDD" id="cd04730">
    <property type="entry name" value="NPD_like"/>
    <property type="match status" value="1"/>
</dbReference>
<keyword evidence="3" id="KW-0216">Detoxification</keyword>